<dbReference type="EMBL" id="CP101989">
    <property type="protein sequence ID" value="UUI66207.1"/>
    <property type="molecule type" value="Genomic_DNA"/>
</dbReference>
<sequence>MTASAARPGPPLVTAPTRRRTRSRRRALALLAASGLALVGIAMLAVAWLGVGVRAMQAASGDQPCLAAADDDADVRVRFDLLPARAVCARDTGAGWEEVVVATSPTGVVVGGLVLAVGGVAGTVAALLPPRSPRRTGG</sequence>
<proteinExistence type="predicted"/>
<evidence type="ECO:0000256" key="2">
    <source>
        <dbReference type="SAM" id="Phobius"/>
    </source>
</evidence>
<keyword evidence="2" id="KW-0812">Transmembrane</keyword>
<evidence type="ECO:0000313" key="3">
    <source>
        <dbReference type="EMBL" id="UUI66207.1"/>
    </source>
</evidence>
<dbReference type="Proteomes" id="UP001317322">
    <property type="component" value="Chromosome"/>
</dbReference>
<keyword evidence="2" id="KW-1133">Transmembrane helix</keyword>
<name>A0ABY5K6Y4_9CELL</name>
<feature type="region of interest" description="Disordered" evidence="1">
    <location>
        <begin position="1"/>
        <end position="20"/>
    </location>
</feature>
<dbReference type="RefSeq" id="WP_227564617.1">
    <property type="nucleotide sequence ID" value="NZ_CP101989.1"/>
</dbReference>
<feature type="transmembrane region" description="Helical" evidence="2">
    <location>
        <begin position="28"/>
        <end position="51"/>
    </location>
</feature>
<reference evidence="3 4" key="1">
    <citation type="submission" date="2022-07" db="EMBL/GenBank/DDBJ databases">
        <title>Novel species in genus cellulomonas.</title>
        <authorList>
            <person name="Ye L."/>
        </authorList>
    </citation>
    <scope>NUCLEOTIDE SEQUENCE [LARGE SCALE GENOMIC DNA]</scope>
    <source>
        <strain evidence="4">zg-Y908</strain>
    </source>
</reference>
<gene>
    <name evidence="3" type="ORF">NP075_05680</name>
</gene>
<protein>
    <recommendedName>
        <fullName evidence="5">Integral membrane protein</fullName>
    </recommendedName>
</protein>
<organism evidence="3 4">
    <name type="scientific">Cellulomonas wangsupingiae</name>
    <dbReference type="NCBI Taxonomy" id="2968085"/>
    <lineage>
        <taxon>Bacteria</taxon>
        <taxon>Bacillati</taxon>
        <taxon>Actinomycetota</taxon>
        <taxon>Actinomycetes</taxon>
        <taxon>Micrococcales</taxon>
        <taxon>Cellulomonadaceae</taxon>
        <taxon>Cellulomonas</taxon>
    </lineage>
</organism>
<keyword evidence="2" id="KW-0472">Membrane</keyword>
<accession>A0ABY5K6Y4</accession>
<evidence type="ECO:0000256" key="1">
    <source>
        <dbReference type="SAM" id="MobiDB-lite"/>
    </source>
</evidence>
<evidence type="ECO:0000313" key="4">
    <source>
        <dbReference type="Proteomes" id="UP001317322"/>
    </source>
</evidence>
<evidence type="ECO:0008006" key="5">
    <source>
        <dbReference type="Google" id="ProtNLM"/>
    </source>
</evidence>
<feature type="transmembrane region" description="Helical" evidence="2">
    <location>
        <begin position="108"/>
        <end position="128"/>
    </location>
</feature>
<keyword evidence="4" id="KW-1185">Reference proteome</keyword>